<dbReference type="EMBL" id="CP049331">
    <property type="protein sequence ID" value="QIH41665.1"/>
    <property type="molecule type" value="Genomic_DNA"/>
</dbReference>
<evidence type="ECO:0000256" key="2">
    <source>
        <dbReference type="ARBA" id="ARBA00022679"/>
    </source>
</evidence>
<feature type="active site" description="Acyl-thioester intermediate" evidence="4">
    <location>
        <position position="88"/>
    </location>
</feature>
<comment type="similarity">
    <text evidence="1 5">Belongs to the thiolase-like superfamily. Thiolase family.</text>
</comment>
<evidence type="ECO:0000313" key="8">
    <source>
        <dbReference type="EMBL" id="QIH41665.1"/>
    </source>
</evidence>
<dbReference type="InterPro" id="IPR020615">
    <property type="entry name" value="Thiolase_acyl_enz_int_AS"/>
</dbReference>
<reference evidence="8 9" key="1">
    <citation type="submission" date="2020-02" db="EMBL/GenBank/DDBJ databases">
        <title>A complete genome of a marine bacterium Vibrio sp. ZWAL4003 isolated from the mangrove sediment with the ability to degrade polysaccharides.</title>
        <authorList>
            <person name="Wu J."/>
            <person name="Qu W."/>
            <person name="Zeng R."/>
        </authorList>
    </citation>
    <scope>NUCLEOTIDE SEQUENCE [LARGE SCALE GENOMIC DNA]</scope>
    <source>
        <strain evidence="8 9">ZWAL4003</strain>
    </source>
</reference>
<feature type="active site" description="Proton acceptor" evidence="4">
    <location>
        <position position="350"/>
    </location>
</feature>
<evidence type="ECO:0000259" key="7">
    <source>
        <dbReference type="Pfam" id="PF02803"/>
    </source>
</evidence>
<dbReference type="PANTHER" id="PTHR18919">
    <property type="entry name" value="ACETYL-COA C-ACYLTRANSFERASE"/>
    <property type="match status" value="1"/>
</dbReference>
<evidence type="ECO:0000313" key="9">
    <source>
        <dbReference type="Proteomes" id="UP000503003"/>
    </source>
</evidence>
<dbReference type="FunFam" id="3.40.47.10:FF:000010">
    <property type="entry name" value="Acetyl-CoA acetyltransferase (Thiolase)"/>
    <property type="match status" value="1"/>
</dbReference>
<sequence length="395" mass="40699">MKDVVIVSAKRTAIGNYLGSFTNVSAIDLGVTAVTSAIKDAGIDPDQVDNVILGNVLSAGLGQNPARQVARLSGIPDSKTANVVSMVCGSGLKAVMDAANQIRLGEAEIVIAGGMESMSNAGHVLQSHRIGIKMGHSTLTDTMLNDGLTDAFGGFHMGITAENLAKQYAISREEQDTFAVQSQNRAELAVKSGRFAAEIAPHTIHSRRGDIVVDTDEFPRFGSTKETISKPKPAFITDGSGTVTAANASGLNDGAAALVLMSADKAKELGLSPMATIVSQASAGVDPDVMGYAPVPASLKALRNANLDVTDINLIEANEAFASQAISVCRGLGLDSAITNVNGGAIALGHPIGASGARILVTLVHELTKREEQYGLATLCIGGGQGVAVVIERTK</sequence>
<evidence type="ECO:0000256" key="4">
    <source>
        <dbReference type="PIRSR" id="PIRSR000429-1"/>
    </source>
</evidence>
<dbReference type="RefSeq" id="WP_165311255.1">
    <property type="nucleotide sequence ID" value="NZ_CP049331.1"/>
</dbReference>
<organism evidence="8 9">
    <name type="scientific">Vibrio ziniensis</name>
    <dbReference type="NCBI Taxonomy" id="2711221"/>
    <lineage>
        <taxon>Bacteria</taxon>
        <taxon>Pseudomonadati</taxon>
        <taxon>Pseudomonadota</taxon>
        <taxon>Gammaproteobacteria</taxon>
        <taxon>Vibrionales</taxon>
        <taxon>Vibrionaceae</taxon>
        <taxon>Vibrio</taxon>
    </lineage>
</organism>
<dbReference type="PROSITE" id="PS00099">
    <property type="entry name" value="THIOLASE_3"/>
    <property type="match status" value="1"/>
</dbReference>
<dbReference type="InterPro" id="IPR020617">
    <property type="entry name" value="Thiolase_C"/>
</dbReference>
<evidence type="ECO:0000256" key="5">
    <source>
        <dbReference type="RuleBase" id="RU003557"/>
    </source>
</evidence>
<dbReference type="SUPFAM" id="SSF53901">
    <property type="entry name" value="Thiolase-like"/>
    <property type="match status" value="2"/>
</dbReference>
<dbReference type="Proteomes" id="UP000503003">
    <property type="component" value="Chromosome 1"/>
</dbReference>
<dbReference type="KEGG" id="vzi:G5S32_06555"/>
<dbReference type="AlphaFoldDB" id="A0A6G7CHR8"/>
<dbReference type="PROSITE" id="PS00098">
    <property type="entry name" value="THIOLASE_1"/>
    <property type="match status" value="1"/>
</dbReference>
<dbReference type="PANTHER" id="PTHR18919:SF107">
    <property type="entry name" value="ACETYL-COA ACETYLTRANSFERASE, CYTOSOLIC"/>
    <property type="match status" value="1"/>
</dbReference>
<gene>
    <name evidence="8" type="ORF">G5S32_06555</name>
</gene>
<dbReference type="PROSITE" id="PS00737">
    <property type="entry name" value="THIOLASE_2"/>
    <property type="match status" value="1"/>
</dbReference>
<dbReference type="GO" id="GO:0003988">
    <property type="term" value="F:acetyl-CoA C-acyltransferase activity"/>
    <property type="evidence" value="ECO:0007669"/>
    <property type="project" value="UniProtKB-ARBA"/>
</dbReference>
<dbReference type="InterPro" id="IPR020610">
    <property type="entry name" value="Thiolase_AS"/>
</dbReference>
<dbReference type="NCBIfam" id="TIGR01930">
    <property type="entry name" value="AcCoA-C-Actrans"/>
    <property type="match status" value="1"/>
</dbReference>
<dbReference type="InterPro" id="IPR002155">
    <property type="entry name" value="Thiolase"/>
</dbReference>
<dbReference type="Pfam" id="PF00108">
    <property type="entry name" value="Thiolase_N"/>
    <property type="match status" value="1"/>
</dbReference>
<dbReference type="InterPro" id="IPR020616">
    <property type="entry name" value="Thiolase_N"/>
</dbReference>
<keyword evidence="2 5" id="KW-0808">Transferase</keyword>
<dbReference type="CDD" id="cd00751">
    <property type="entry name" value="thiolase"/>
    <property type="match status" value="1"/>
</dbReference>
<accession>A0A6G7CHR8</accession>
<dbReference type="InterPro" id="IPR020613">
    <property type="entry name" value="Thiolase_CS"/>
</dbReference>
<evidence type="ECO:0000256" key="1">
    <source>
        <dbReference type="ARBA" id="ARBA00010982"/>
    </source>
</evidence>
<dbReference type="PIRSF" id="PIRSF000429">
    <property type="entry name" value="Ac-CoA_Ac_transf"/>
    <property type="match status" value="1"/>
</dbReference>
<evidence type="ECO:0000256" key="3">
    <source>
        <dbReference type="ARBA" id="ARBA00023315"/>
    </source>
</evidence>
<keyword evidence="9" id="KW-1185">Reference proteome</keyword>
<proteinExistence type="inferred from homology"/>
<dbReference type="Gene3D" id="3.40.47.10">
    <property type="match status" value="2"/>
</dbReference>
<feature type="domain" description="Thiolase N-terminal" evidence="6">
    <location>
        <begin position="4"/>
        <end position="263"/>
    </location>
</feature>
<protein>
    <submittedName>
        <fullName evidence="8">Acetyl-CoA C-acetyltransferase</fullName>
    </submittedName>
</protein>
<feature type="domain" description="Thiolase C-terminal" evidence="7">
    <location>
        <begin position="272"/>
        <end position="393"/>
    </location>
</feature>
<keyword evidence="3 5" id="KW-0012">Acyltransferase</keyword>
<name>A0A6G7CHR8_9VIBR</name>
<dbReference type="GO" id="GO:0044281">
    <property type="term" value="P:small molecule metabolic process"/>
    <property type="evidence" value="ECO:0007669"/>
    <property type="project" value="UniProtKB-ARBA"/>
</dbReference>
<evidence type="ECO:0000259" key="6">
    <source>
        <dbReference type="Pfam" id="PF00108"/>
    </source>
</evidence>
<feature type="active site" description="Proton acceptor" evidence="4">
    <location>
        <position position="380"/>
    </location>
</feature>
<dbReference type="InterPro" id="IPR016039">
    <property type="entry name" value="Thiolase-like"/>
</dbReference>
<dbReference type="Pfam" id="PF02803">
    <property type="entry name" value="Thiolase_C"/>
    <property type="match status" value="1"/>
</dbReference>